<dbReference type="EMBL" id="AP031573">
    <property type="protein sequence ID" value="BFM41371.1"/>
    <property type="molecule type" value="Genomic_DNA"/>
</dbReference>
<organism evidence="2">
    <name type="scientific">Flavobacterium sp. CFS9</name>
    <dbReference type="NCBI Taxonomy" id="3143118"/>
    <lineage>
        <taxon>Bacteria</taxon>
        <taxon>Pseudomonadati</taxon>
        <taxon>Bacteroidota</taxon>
        <taxon>Flavobacteriia</taxon>
        <taxon>Flavobacteriales</taxon>
        <taxon>Flavobacteriaceae</taxon>
        <taxon>Flavobacterium</taxon>
    </lineage>
</organism>
<evidence type="ECO:0000313" key="2">
    <source>
        <dbReference type="EMBL" id="BFM41371.1"/>
    </source>
</evidence>
<proteinExistence type="predicted"/>
<protein>
    <submittedName>
        <fullName evidence="2">Uncharacterized protein</fullName>
    </submittedName>
</protein>
<accession>A0AAT9GVW2</accession>
<evidence type="ECO:0000256" key="1">
    <source>
        <dbReference type="SAM" id="SignalP"/>
    </source>
</evidence>
<name>A0AAT9GVW2_9FLAO</name>
<sequence>MKTTKTLITAVMILLISIGSMAQNKKKEQTENQLTITGITGQSIKESADVNNVEKLIAAISNQIVKEKLAPANTTGLSYMLNSKDFIINGVKQKPDVQLKYKNKYIGNNTKWNICKNFKAK</sequence>
<dbReference type="RefSeq" id="WP_369616654.1">
    <property type="nucleotide sequence ID" value="NZ_AP031573.1"/>
</dbReference>
<dbReference type="AlphaFoldDB" id="A0AAT9GVW2"/>
<feature type="chain" id="PRO_5043568907" evidence="1">
    <location>
        <begin position="23"/>
        <end position="121"/>
    </location>
</feature>
<reference evidence="2" key="1">
    <citation type="submission" date="2024-05" db="EMBL/GenBank/DDBJ databases">
        <title>Whole-Genome Sequence of CFS9, a Potential Fish Probiotic Isolated from the Body Surface of Silurus asotus.</title>
        <authorList>
            <person name="Kojima M."/>
            <person name="Tobioka K."/>
            <person name="Yokota K."/>
            <person name="Nakatani H."/>
            <person name="Hori K."/>
            <person name="Tamaru Y."/>
            <person name="Okazaki F."/>
        </authorList>
    </citation>
    <scope>NUCLEOTIDE SEQUENCE</scope>
    <source>
        <strain evidence="2">CFS9</strain>
    </source>
</reference>
<keyword evidence="1" id="KW-0732">Signal</keyword>
<gene>
    <name evidence="2" type="ORF">CFS9_00120</name>
</gene>
<feature type="signal peptide" evidence="1">
    <location>
        <begin position="1"/>
        <end position="22"/>
    </location>
</feature>